<gene>
    <name evidence="2" type="ORF">Lbir_0210</name>
    <name evidence="3" type="ORF">NCTC12437_02016</name>
</gene>
<dbReference type="RefSeq" id="WP_058522322.1">
    <property type="nucleotide sequence ID" value="NZ_CAAAHV010000052.1"/>
</dbReference>
<sequence length="280" mass="31779">MDYIIERMNRQQAELAIEWAVKEGWNPGLHDMACFFQTDPEGFFAGKLNGKVIAVGSAVCYDEQFAFCGFYIVDKAYRGSGYGLALTRKRLEHVGHRNAGIDGVPEMVNRYSRLGYRSAHTNARYRFEPIPVKAGSNASIIDLRQLDLKTLSDYDRKHFPARRDTFLSCWINQPDTVSLAYIHKDKLCGYGVIRPAHQGYRIGPLFADTPAIANDLLLELSKKAVDSPVYLDIPETNRHAIELVTRYQMKKVFTTARMYLKGEPKLDIHSIYGITSFELG</sequence>
<dbReference type="InterPro" id="IPR016181">
    <property type="entry name" value="Acyl_CoA_acyltransferase"/>
</dbReference>
<dbReference type="PANTHER" id="PTHR47237:SF1">
    <property type="entry name" value="SLL0310 PROTEIN"/>
    <property type="match status" value="1"/>
</dbReference>
<reference evidence="2 4" key="1">
    <citation type="submission" date="2015-11" db="EMBL/GenBank/DDBJ databases">
        <title>Genomic analysis of 38 Legionella species identifies large and diverse effector repertoires.</title>
        <authorList>
            <person name="Burstein D."/>
            <person name="Amaro F."/>
            <person name="Zusman T."/>
            <person name="Lifshitz Z."/>
            <person name="Cohen O."/>
            <person name="Gilbert J.A."/>
            <person name="Pupko T."/>
            <person name="Shuman H.A."/>
            <person name="Segal G."/>
        </authorList>
    </citation>
    <scope>NUCLEOTIDE SEQUENCE [LARGE SCALE GENOMIC DNA]</scope>
    <source>
        <strain evidence="2 4">CDC#1407-AL-14</strain>
    </source>
</reference>
<dbReference type="PROSITE" id="PS51186">
    <property type="entry name" value="GNAT"/>
    <property type="match status" value="1"/>
</dbReference>
<name>A0A378IBT6_9GAMM</name>
<proteinExistence type="predicted"/>
<evidence type="ECO:0000259" key="1">
    <source>
        <dbReference type="PROSITE" id="PS51186"/>
    </source>
</evidence>
<dbReference type="InterPro" id="IPR041496">
    <property type="entry name" value="YitH/HolE_GNAT"/>
</dbReference>
<dbReference type="PANTHER" id="PTHR47237">
    <property type="entry name" value="SLL0310 PROTEIN"/>
    <property type="match status" value="1"/>
</dbReference>
<dbReference type="CDD" id="cd04301">
    <property type="entry name" value="NAT_SF"/>
    <property type="match status" value="1"/>
</dbReference>
<reference evidence="3 5" key="2">
    <citation type="submission" date="2018-06" db="EMBL/GenBank/DDBJ databases">
        <authorList>
            <consortium name="Pathogen Informatics"/>
            <person name="Doyle S."/>
        </authorList>
    </citation>
    <scope>NUCLEOTIDE SEQUENCE [LARGE SCALE GENOMIC DNA]</scope>
    <source>
        <strain evidence="3 5">NCTC12437</strain>
    </source>
</reference>
<keyword evidence="4" id="KW-1185">Reference proteome</keyword>
<protein>
    <submittedName>
        <fullName evidence="3">Acetyltransferase, GNAT family</fullName>
    </submittedName>
    <submittedName>
        <fullName evidence="2">GNAT family acetyltransferase</fullName>
    </submittedName>
</protein>
<dbReference type="GO" id="GO:0016747">
    <property type="term" value="F:acyltransferase activity, transferring groups other than amino-acyl groups"/>
    <property type="evidence" value="ECO:0007669"/>
    <property type="project" value="InterPro"/>
</dbReference>
<dbReference type="Proteomes" id="UP000054735">
    <property type="component" value="Unassembled WGS sequence"/>
</dbReference>
<dbReference type="STRING" id="28083.Lbir_0210"/>
<evidence type="ECO:0000313" key="2">
    <source>
        <dbReference type="EMBL" id="KTC76141.1"/>
    </source>
</evidence>
<evidence type="ECO:0000313" key="5">
    <source>
        <dbReference type="Proteomes" id="UP000255066"/>
    </source>
</evidence>
<dbReference type="EMBL" id="LNXT01000001">
    <property type="protein sequence ID" value="KTC76141.1"/>
    <property type="molecule type" value="Genomic_DNA"/>
</dbReference>
<keyword evidence="3" id="KW-0808">Transferase</keyword>
<evidence type="ECO:0000313" key="4">
    <source>
        <dbReference type="Proteomes" id="UP000054735"/>
    </source>
</evidence>
<dbReference type="SUPFAM" id="SSF55729">
    <property type="entry name" value="Acyl-CoA N-acyltransferases (Nat)"/>
    <property type="match status" value="1"/>
</dbReference>
<dbReference type="Pfam" id="PF00583">
    <property type="entry name" value="Acetyltransf_1"/>
    <property type="match status" value="1"/>
</dbReference>
<organism evidence="3 5">
    <name type="scientific">Legionella birminghamensis</name>
    <dbReference type="NCBI Taxonomy" id="28083"/>
    <lineage>
        <taxon>Bacteria</taxon>
        <taxon>Pseudomonadati</taxon>
        <taxon>Pseudomonadota</taxon>
        <taxon>Gammaproteobacteria</taxon>
        <taxon>Legionellales</taxon>
        <taxon>Legionellaceae</taxon>
        <taxon>Legionella</taxon>
    </lineage>
</organism>
<dbReference type="InterPro" id="IPR052729">
    <property type="entry name" value="Acyl/Acetyltrans_Enzymes"/>
</dbReference>
<feature type="domain" description="N-acetyltransferase" evidence="1">
    <location>
        <begin position="3"/>
        <end position="133"/>
    </location>
</feature>
<dbReference type="Gene3D" id="3.40.630.30">
    <property type="match status" value="1"/>
</dbReference>
<dbReference type="Gene3D" id="3.40.630.90">
    <property type="match status" value="1"/>
</dbReference>
<evidence type="ECO:0000313" key="3">
    <source>
        <dbReference type="EMBL" id="STX32235.1"/>
    </source>
</evidence>
<dbReference type="EMBL" id="UGNW01000001">
    <property type="protein sequence ID" value="STX32235.1"/>
    <property type="molecule type" value="Genomic_DNA"/>
</dbReference>
<dbReference type="AlphaFoldDB" id="A0A378IBT6"/>
<accession>A0A378IBT6</accession>
<dbReference type="InterPro" id="IPR000182">
    <property type="entry name" value="GNAT_dom"/>
</dbReference>
<dbReference type="Proteomes" id="UP000255066">
    <property type="component" value="Unassembled WGS sequence"/>
</dbReference>
<dbReference type="Pfam" id="PF18014">
    <property type="entry name" value="Acetyltransf_18"/>
    <property type="match status" value="1"/>
</dbReference>